<feature type="domain" description="Glycosyltransferase 2-like" evidence="2">
    <location>
        <begin position="8"/>
        <end position="118"/>
    </location>
</feature>
<reference evidence="4 5" key="1">
    <citation type="submission" date="2019-04" db="EMBL/GenBank/DDBJ databases">
        <title>Reference strain of H23.</title>
        <authorList>
            <person name="Luo X."/>
        </authorList>
    </citation>
    <scope>NUCLEOTIDE SEQUENCE [LARGE SCALE GENOMIC DNA]</scope>
    <source>
        <strain evidence="4 5">H23</strain>
    </source>
</reference>
<evidence type="ECO:0000259" key="3">
    <source>
        <dbReference type="Pfam" id="PF02709"/>
    </source>
</evidence>
<dbReference type="InterPro" id="IPR001173">
    <property type="entry name" value="Glyco_trans_2-like"/>
</dbReference>
<dbReference type="EMBL" id="SZUA01000003">
    <property type="protein sequence ID" value="TKR29426.1"/>
    <property type="molecule type" value="Genomic_DNA"/>
</dbReference>
<organism evidence="4 5">
    <name type="scientific">Luteimonas gilva</name>
    <dbReference type="NCBI Taxonomy" id="2572684"/>
    <lineage>
        <taxon>Bacteria</taxon>
        <taxon>Pseudomonadati</taxon>
        <taxon>Pseudomonadota</taxon>
        <taxon>Gammaproteobacteria</taxon>
        <taxon>Lysobacterales</taxon>
        <taxon>Lysobacteraceae</taxon>
        <taxon>Luteimonas</taxon>
    </lineage>
</organism>
<dbReference type="OrthoDB" id="9801954at2"/>
<comment type="caution">
    <text evidence="4">The sequence shown here is derived from an EMBL/GenBank/DDBJ whole genome shotgun (WGS) entry which is preliminary data.</text>
</comment>
<dbReference type="InterPro" id="IPR050834">
    <property type="entry name" value="Glycosyltransf_2"/>
</dbReference>
<dbReference type="Gene3D" id="3.90.550.10">
    <property type="entry name" value="Spore Coat Polysaccharide Biosynthesis Protein SpsA, Chain A"/>
    <property type="match status" value="1"/>
</dbReference>
<keyword evidence="1 4" id="KW-0808">Transferase</keyword>
<name>A0A4U5JL59_9GAMM</name>
<dbReference type="PANTHER" id="PTHR43685:SF3">
    <property type="entry name" value="SLR2126 PROTEIN"/>
    <property type="match status" value="1"/>
</dbReference>
<dbReference type="Proteomes" id="UP000308707">
    <property type="component" value="Unassembled WGS sequence"/>
</dbReference>
<dbReference type="GO" id="GO:0016740">
    <property type="term" value="F:transferase activity"/>
    <property type="evidence" value="ECO:0007669"/>
    <property type="project" value="UniProtKB-KW"/>
</dbReference>
<evidence type="ECO:0000313" key="4">
    <source>
        <dbReference type="EMBL" id="TKR29426.1"/>
    </source>
</evidence>
<dbReference type="InterPro" id="IPR029044">
    <property type="entry name" value="Nucleotide-diphossugar_trans"/>
</dbReference>
<dbReference type="CDD" id="cd06420">
    <property type="entry name" value="GT2_Chondriotin_Pol_N"/>
    <property type="match status" value="1"/>
</dbReference>
<dbReference type="PANTHER" id="PTHR43685">
    <property type="entry name" value="GLYCOSYLTRANSFERASE"/>
    <property type="match status" value="1"/>
</dbReference>
<evidence type="ECO:0000313" key="5">
    <source>
        <dbReference type="Proteomes" id="UP000308707"/>
    </source>
</evidence>
<protein>
    <submittedName>
        <fullName evidence="4">Glycosyltransferase</fullName>
    </submittedName>
</protein>
<evidence type="ECO:0000259" key="2">
    <source>
        <dbReference type="Pfam" id="PF00535"/>
    </source>
</evidence>
<dbReference type="InterPro" id="IPR027791">
    <property type="entry name" value="Galactosyl_T_C"/>
</dbReference>
<accession>A0A4U5JL59</accession>
<evidence type="ECO:0000256" key="1">
    <source>
        <dbReference type="ARBA" id="ARBA00022679"/>
    </source>
</evidence>
<dbReference type="Pfam" id="PF02709">
    <property type="entry name" value="Glyco_transf_7C"/>
    <property type="match status" value="1"/>
</dbReference>
<dbReference type="Pfam" id="PF00535">
    <property type="entry name" value="Glycos_transf_2"/>
    <property type="match status" value="1"/>
</dbReference>
<sequence length="304" mass="33666">MRCTLLATTYNWKEALVAVLDSVRRQSRLPDEVIVADDGSRADTREALLGIARDFPTALRHVWQEDAGFRAASVRNRAIAAGRGDYVICIDGDMVLHPDFVADHLALAEAGSFLQGGRVQATPAYTQKLIDGARPSFSPWMAADFAAQHGDERRHALRWPWLAKRKARGAHAGVTVMSCNMSFWRDDLLRVNGFDERMEGYGSEDLEIDVRLRNAGVRRRRLKFAGLAVHLAHGSRAPVDPEDLSLPNNRILHETAERGTTRCERGIDQYLHEYRQPPPDLRVAAAALKPSPASGRGLGEGTQA</sequence>
<feature type="domain" description="Galactosyltransferase C-terminal" evidence="3">
    <location>
        <begin position="175"/>
        <end position="233"/>
    </location>
</feature>
<dbReference type="RefSeq" id="WP_137267828.1">
    <property type="nucleotide sequence ID" value="NZ_SZUA01000003.1"/>
</dbReference>
<proteinExistence type="predicted"/>
<dbReference type="AlphaFoldDB" id="A0A4U5JL59"/>
<keyword evidence="5" id="KW-1185">Reference proteome</keyword>
<dbReference type="SUPFAM" id="SSF53448">
    <property type="entry name" value="Nucleotide-diphospho-sugar transferases"/>
    <property type="match status" value="1"/>
</dbReference>
<gene>
    <name evidence="4" type="ORF">FCE95_14855</name>
</gene>